<accession>A0A087UAE3</accession>
<sequence>MFLLPNTYLPPTAHETNRDSYALTILYKNNNESGQLAWKHGSMEGKLTLKIFWKTIIYRTQYAIVKPRVWK</sequence>
<dbReference type="EMBL" id="KK118981">
    <property type="protein sequence ID" value="KFM74332.1"/>
    <property type="molecule type" value="Genomic_DNA"/>
</dbReference>
<dbReference type="AlphaFoldDB" id="A0A087UAE3"/>
<organism evidence="1 2">
    <name type="scientific">Stegodyphus mimosarum</name>
    <name type="common">African social velvet spider</name>
    <dbReference type="NCBI Taxonomy" id="407821"/>
    <lineage>
        <taxon>Eukaryota</taxon>
        <taxon>Metazoa</taxon>
        <taxon>Ecdysozoa</taxon>
        <taxon>Arthropoda</taxon>
        <taxon>Chelicerata</taxon>
        <taxon>Arachnida</taxon>
        <taxon>Araneae</taxon>
        <taxon>Araneomorphae</taxon>
        <taxon>Entelegynae</taxon>
        <taxon>Eresoidea</taxon>
        <taxon>Eresidae</taxon>
        <taxon>Stegodyphus</taxon>
    </lineage>
</organism>
<protein>
    <submittedName>
        <fullName evidence="1">Uncharacterized protein</fullName>
    </submittedName>
</protein>
<proteinExistence type="predicted"/>
<evidence type="ECO:0000313" key="1">
    <source>
        <dbReference type="EMBL" id="KFM74332.1"/>
    </source>
</evidence>
<keyword evidence="2" id="KW-1185">Reference proteome</keyword>
<gene>
    <name evidence="1" type="ORF">X975_22592</name>
</gene>
<evidence type="ECO:0000313" key="2">
    <source>
        <dbReference type="Proteomes" id="UP000054359"/>
    </source>
</evidence>
<dbReference type="Proteomes" id="UP000054359">
    <property type="component" value="Unassembled WGS sequence"/>
</dbReference>
<reference evidence="1 2" key="1">
    <citation type="submission" date="2013-11" db="EMBL/GenBank/DDBJ databases">
        <title>Genome sequencing of Stegodyphus mimosarum.</title>
        <authorList>
            <person name="Bechsgaard J."/>
        </authorList>
    </citation>
    <scope>NUCLEOTIDE SEQUENCE [LARGE SCALE GENOMIC DNA]</scope>
</reference>
<feature type="non-terminal residue" evidence="1">
    <location>
        <position position="71"/>
    </location>
</feature>
<name>A0A087UAE3_STEMI</name>